<name>R7A6R9_9FIRM</name>
<evidence type="ECO:0000313" key="3">
    <source>
        <dbReference type="Proteomes" id="UP000018141"/>
    </source>
</evidence>
<dbReference type="EMBL" id="CBHH010000034">
    <property type="protein sequence ID" value="CDD56493.1"/>
    <property type="molecule type" value="Genomic_DNA"/>
</dbReference>
<organism evidence="2 3">
    <name type="scientific">Bacteroides pectinophilus CAG:437</name>
    <dbReference type="NCBI Taxonomy" id="1263051"/>
    <lineage>
        <taxon>Bacteria</taxon>
        <taxon>Bacillati</taxon>
        <taxon>Bacillota</taxon>
        <taxon>Clostridia</taxon>
        <taxon>Eubacteriales</taxon>
    </lineage>
</organism>
<keyword evidence="1" id="KW-0812">Transmembrane</keyword>
<keyword evidence="1" id="KW-0472">Membrane</keyword>
<reference evidence="2" key="1">
    <citation type="submission" date="2012-11" db="EMBL/GenBank/DDBJ databases">
        <title>Dependencies among metagenomic species, viruses, plasmids and units of genetic variation.</title>
        <authorList>
            <person name="Nielsen H.B."/>
            <person name="Almeida M."/>
            <person name="Juncker A.S."/>
            <person name="Rasmussen S."/>
            <person name="Li J."/>
            <person name="Sunagawa S."/>
            <person name="Plichta D."/>
            <person name="Gautier L."/>
            <person name="Le Chatelier E."/>
            <person name="Peletier E."/>
            <person name="Bonde I."/>
            <person name="Nielsen T."/>
            <person name="Manichanh C."/>
            <person name="Arumugam M."/>
            <person name="Batto J."/>
            <person name="Santos M.B.Q.D."/>
            <person name="Blom N."/>
            <person name="Borruel N."/>
            <person name="Burgdorf K.S."/>
            <person name="Boumezbeur F."/>
            <person name="Casellas F."/>
            <person name="Dore J."/>
            <person name="Guarner F."/>
            <person name="Hansen T."/>
            <person name="Hildebrand F."/>
            <person name="Kaas R.S."/>
            <person name="Kennedy S."/>
            <person name="Kristiansen K."/>
            <person name="Kultima J.R."/>
            <person name="Leonard P."/>
            <person name="Levenez F."/>
            <person name="Lund O."/>
            <person name="Moumen B."/>
            <person name="Le Paslier D."/>
            <person name="Pons N."/>
            <person name="Pedersen O."/>
            <person name="Prifti E."/>
            <person name="Qin J."/>
            <person name="Raes J."/>
            <person name="Tap J."/>
            <person name="Tims S."/>
            <person name="Ussery D.W."/>
            <person name="Yamada T."/>
            <person name="MetaHit consortium"/>
            <person name="Renault P."/>
            <person name="Sicheritz-Ponten T."/>
            <person name="Bork P."/>
            <person name="Wang J."/>
            <person name="Brunak S."/>
            <person name="Ehrlich S.D."/>
        </authorList>
    </citation>
    <scope>NUCLEOTIDE SEQUENCE [LARGE SCALE GENOMIC DNA]</scope>
</reference>
<gene>
    <name evidence="2" type="ORF">BN656_00025</name>
</gene>
<evidence type="ECO:0000256" key="1">
    <source>
        <dbReference type="SAM" id="Phobius"/>
    </source>
</evidence>
<dbReference type="Proteomes" id="UP000018141">
    <property type="component" value="Unassembled WGS sequence"/>
</dbReference>
<dbReference type="AlphaFoldDB" id="R7A6R9"/>
<feature type="transmembrane region" description="Helical" evidence="1">
    <location>
        <begin position="100"/>
        <end position="122"/>
    </location>
</feature>
<evidence type="ECO:0000313" key="2">
    <source>
        <dbReference type="EMBL" id="CDD56493.1"/>
    </source>
</evidence>
<feature type="transmembrane region" description="Helical" evidence="1">
    <location>
        <begin position="74"/>
        <end position="94"/>
    </location>
</feature>
<protein>
    <submittedName>
        <fullName evidence="2">Uncharacterized protein</fullName>
    </submittedName>
</protein>
<comment type="caution">
    <text evidence="2">The sequence shown here is derived from an EMBL/GenBank/DDBJ whole genome shotgun (WGS) entry which is preliminary data.</text>
</comment>
<feature type="transmembrane region" description="Helical" evidence="1">
    <location>
        <begin position="7"/>
        <end position="26"/>
    </location>
</feature>
<sequence>MKKERNELLEFLAGMAMLVVGLYLLTTRVEVTTGFWGGYISIAGCHVSTGLTVIPFIIGVVWMFVNPDSFAAKLVAGLGVLIIIACIIMSTSMYMRHVTLYEWLLMLVLIFGGGGMVARILFKTPKGYNDKKKDGRDK</sequence>
<proteinExistence type="predicted"/>
<keyword evidence="1" id="KW-1133">Transmembrane helix</keyword>
<accession>R7A6R9</accession>
<feature type="transmembrane region" description="Helical" evidence="1">
    <location>
        <begin position="38"/>
        <end position="62"/>
    </location>
</feature>